<dbReference type="Gene3D" id="1.10.10.60">
    <property type="entry name" value="Homeodomain-like"/>
    <property type="match status" value="1"/>
</dbReference>
<dbReference type="Pfam" id="PF08281">
    <property type="entry name" value="Sigma70_r4_2"/>
    <property type="match status" value="1"/>
</dbReference>
<proteinExistence type="predicted"/>
<name>A0A1S7RUI2_AGRTU</name>
<dbReference type="GO" id="GO:0016987">
    <property type="term" value="F:sigma factor activity"/>
    <property type="evidence" value="ECO:0007669"/>
    <property type="project" value="InterPro"/>
</dbReference>
<reference evidence="3 4" key="1">
    <citation type="submission" date="2016-01" db="EMBL/GenBank/DDBJ databases">
        <authorList>
            <person name="Oliw E.H."/>
        </authorList>
    </citation>
    <scope>NUCLEOTIDE SEQUENCE [LARGE SCALE GENOMIC DNA]</scope>
    <source>
        <strain evidence="3 4">Kerr 14</strain>
    </source>
</reference>
<dbReference type="Proteomes" id="UP000191897">
    <property type="component" value="Unassembled WGS sequence"/>
</dbReference>
<dbReference type="GO" id="GO:0003677">
    <property type="term" value="F:DNA binding"/>
    <property type="evidence" value="ECO:0007669"/>
    <property type="project" value="InterPro"/>
</dbReference>
<accession>A0A1S7RUI2</accession>
<evidence type="ECO:0000313" key="3">
    <source>
        <dbReference type="EMBL" id="CUX57816.1"/>
    </source>
</evidence>
<dbReference type="AlphaFoldDB" id="A0A1S7RUI2"/>
<evidence type="ECO:0000259" key="2">
    <source>
        <dbReference type="Pfam" id="PF08281"/>
    </source>
</evidence>
<organism evidence="3 4">
    <name type="scientific">Agrobacterium tumefaciens str. Kerr 14</name>
    <dbReference type="NCBI Taxonomy" id="1183424"/>
    <lineage>
        <taxon>Bacteria</taxon>
        <taxon>Pseudomonadati</taxon>
        <taxon>Pseudomonadota</taxon>
        <taxon>Alphaproteobacteria</taxon>
        <taxon>Hyphomicrobiales</taxon>
        <taxon>Rhizobiaceae</taxon>
        <taxon>Rhizobium/Agrobacterium group</taxon>
        <taxon>Agrobacterium</taxon>
        <taxon>Agrobacterium tumefaciens complex</taxon>
    </lineage>
</organism>
<dbReference type="RefSeq" id="WP_035261583.1">
    <property type="nucleotide sequence ID" value="NZ_LT009731.1"/>
</dbReference>
<protein>
    <recommendedName>
        <fullName evidence="2">RNA polymerase sigma factor 70 region 4 type 2 domain-containing protein</fullName>
    </recommendedName>
</protein>
<gene>
    <name evidence="3" type="ORF">AGR4C_Lc50122</name>
</gene>
<dbReference type="EMBL" id="FBWC01000027">
    <property type="protein sequence ID" value="CUX57816.1"/>
    <property type="molecule type" value="Genomic_DNA"/>
</dbReference>
<sequence>MAEDLTLDLLSTLGEDGFFSLVEAHAGVRLYVPSDPERSELSSTIGVDAAYRLAKAYPGGYIRVPLAREFRARRYVDAEMSNRDIAKRLGLTESGVERLLKRARKREPLKSRRKTDPRQMEMF</sequence>
<dbReference type="InterPro" id="IPR013249">
    <property type="entry name" value="RNA_pol_sigma70_r4_t2"/>
</dbReference>
<evidence type="ECO:0000313" key="4">
    <source>
        <dbReference type="Proteomes" id="UP000191897"/>
    </source>
</evidence>
<evidence type="ECO:0000256" key="1">
    <source>
        <dbReference type="SAM" id="MobiDB-lite"/>
    </source>
</evidence>
<dbReference type="GO" id="GO:0006352">
    <property type="term" value="P:DNA-templated transcription initiation"/>
    <property type="evidence" value="ECO:0007669"/>
    <property type="project" value="InterPro"/>
</dbReference>
<feature type="domain" description="RNA polymerase sigma factor 70 region 4 type 2" evidence="2">
    <location>
        <begin position="79"/>
        <end position="106"/>
    </location>
</feature>
<feature type="region of interest" description="Disordered" evidence="1">
    <location>
        <begin position="102"/>
        <end position="123"/>
    </location>
</feature>